<sequence>MPTTKIFVRPASVADRVSIAHICLLTANNGRSAEKKVRHPELPSQVRALPYLYLPSGFSFVLVETLVMEKTEIRRVVGYVVGTAHAAQFEREVDTLWWPILRAQYSKDLIGTPLDRYFVDHIYKSSKVSAGVRSVGHAHFHVNVVRKYRELDCDHLLVDVALHHLRTQRTQRTMRSI</sequence>
<evidence type="ECO:0000313" key="2">
    <source>
        <dbReference type="Proteomes" id="UP000308199"/>
    </source>
</evidence>
<gene>
    <name evidence="1" type="ORF">EW145_g1538</name>
</gene>
<protein>
    <recommendedName>
        <fullName evidence="3">N-acetyltransferase domain-containing protein</fullName>
    </recommendedName>
</protein>
<dbReference type="EMBL" id="SGPK01000044">
    <property type="protein sequence ID" value="THH10105.1"/>
    <property type="molecule type" value="Genomic_DNA"/>
</dbReference>
<evidence type="ECO:0008006" key="3">
    <source>
        <dbReference type="Google" id="ProtNLM"/>
    </source>
</evidence>
<dbReference type="OrthoDB" id="9975416at2759"/>
<proteinExistence type="predicted"/>
<accession>A0A4S4LEL2</accession>
<name>A0A4S4LEL2_9AGAM</name>
<keyword evidence="2" id="KW-1185">Reference proteome</keyword>
<comment type="caution">
    <text evidence="1">The sequence shown here is derived from an EMBL/GenBank/DDBJ whole genome shotgun (WGS) entry which is preliminary data.</text>
</comment>
<evidence type="ECO:0000313" key="1">
    <source>
        <dbReference type="EMBL" id="THH10105.1"/>
    </source>
</evidence>
<reference evidence="1 2" key="1">
    <citation type="submission" date="2019-02" db="EMBL/GenBank/DDBJ databases">
        <title>Genome sequencing of the rare red list fungi Phellinidium pouzarii.</title>
        <authorList>
            <person name="Buettner E."/>
            <person name="Kellner H."/>
        </authorList>
    </citation>
    <scope>NUCLEOTIDE SEQUENCE [LARGE SCALE GENOMIC DNA]</scope>
    <source>
        <strain evidence="1 2">DSM 108285</strain>
    </source>
</reference>
<dbReference type="AlphaFoldDB" id="A0A4S4LEL2"/>
<organism evidence="1 2">
    <name type="scientific">Phellinidium pouzarii</name>
    <dbReference type="NCBI Taxonomy" id="167371"/>
    <lineage>
        <taxon>Eukaryota</taxon>
        <taxon>Fungi</taxon>
        <taxon>Dikarya</taxon>
        <taxon>Basidiomycota</taxon>
        <taxon>Agaricomycotina</taxon>
        <taxon>Agaricomycetes</taxon>
        <taxon>Hymenochaetales</taxon>
        <taxon>Hymenochaetaceae</taxon>
        <taxon>Phellinidium</taxon>
    </lineage>
</organism>
<dbReference type="Proteomes" id="UP000308199">
    <property type="component" value="Unassembled WGS sequence"/>
</dbReference>
<dbReference type="Gene3D" id="3.40.630.30">
    <property type="match status" value="1"/>
</dbReference>